<gene>
    <name evidence="3" type="ORF">HMPREF1083_02333</name>
</gene>
<name>R0BKB1_9FIRM</name>
<comment type="caution">
    <text evidence="3">The sequence shown here is derived from an EMBL/GenBank/DDBJ whole genome shotgun (WGS) entry which is preliminary data.</text>
</comment>
<dbReference type="HOGENOM" id="CLU_009643_0_0_9"/>
<dbReference type="EMBL" id="AGYL01000017">
    <property type="protein sequence ID" value="ENZ64790.1"/>
    <property type="molecule type" value="Genomic_DNA"/>
</dbReference>
<keyword evidence="4" id="KW-1185">Reference proteome</keyword>
<evidence type="ECO:0000256" key="2">
    <source>
        <dbReference type="SAM" id="Phobius"/>
    </source>
</evidence>
<evidence type="ECO:0000256" key="1">
    <source>
        <dbReference type="SAM" id="Coils"/>
    </source>
</evidence>
<accession>R0BKB1</accession>
<feature type="transmembrane region" description="Helical" evidence="2">
    <location>
        <begin position="931"/>
        <end position="952"/>
    </location>
</feature>
<proteinExistence type="predicted"/>
<feature type="transmembrane region" description="Helical" evidence="2">
    <location>
        <begin position="872"/>
        <end position="892"/>
    </location>
</feature>
<sequence length="1101" mass="119689">MAADGSVIIDTKFNTDGVEIGVKDIENTLRKSADAIGSYDKSVQDYVDNYVSNMEAATKSNNEFRREIETLKKNLKDLEGKGLYFGDEEYDNTYLKLQKVQQALKDYKKELISPTPNALPLDISTLEGQIDKLAFDLQRLKDRGKTFGDETFDSTYKAFQKANQELKDYKNQLVKPVQIPVDIDSMQGKINALKSQLDDLGKQGKTFGDATFDSTYQAFQKANEELKAYKSQLVKPVEIPVEISAESMQGQINTLKAQLDTLSKQGRTFGDIEYDQTALALKRAEQALVDYKNELFKTDAQREKEAESARKQAEQQAKLNQKLEEAKQKEAAAAAESARLAEIGQNAKISNPLVVKLREEIERLTLRQKDLEKAGLGPGYKEYDTVTATIKKLNAALTKYTTGTKKAGKETKKLNTGLKNTEKSSRGARMGIGRMLATSILFSTVFRAISAVTGGLKEGMDNLSQYSDDTNKALSMLMSSMTQLKNSFGTAFSPLVEYAAPALAQFINLLSQAVTWTAQLLAALTGKDTFVKAVKVQQDYADRLDKTKDETKDAAKETEKALAPFDKLIQITTGKKKSEDKNELKPEDMFTTEEVSNDIKLQAEAIKNTLGKLFDPLKESWLENGPQVMSSLQNTFSAIKQLASDVGASFMQVWNVEGYGKAITDDLLITFANLVDTVGNLVTNFDKAWVSGDTGTNILRHLGDIILEITGFFRQASESLKEWSADLDFSPLLESFDRILIAVKPIVSDVGNLILWFLNNVLLPIAKWGVEQALPIVFDLIAAALKAIHSVIDALKPLGIWLWEEFLQPLGEWTGAVIIAALEKVVEWLTKFSDWVSQNQTLVENITVAVVAFFAAWKFIEFVSGIVKMISMIQSLSAILAIFGIDLAAIISKLALGALKFGALTAAIAGVIAVIAILAKNWNNMSPTERVISSILAAASAVGILAVALGALAGGVGAGVVAASLAAGIAAATIAINAGKRAASAGYSGGYGGRSAYPMSAYAAVPYKMPMLATGTVVPPRAGMFAAILGDNNRETEVVSPLSTMKQALKEALAESNISSGNQIAKAELILDGTRFGQLVVKFGNNEKNRVGVRMVTEGSV</sequence>
<reference evidence="3" key="1">
    <citation type="submission" date="2013-01" db="EMBL/GenBank/DDBJ databases">
        <title>The Genome Sequence of Clostridium clostridioforme 90A6.</title>
        <authorList>
            <consortium name="The Broad Institute Genome Sequencing Platform"/>
            <person name="Earl A."/>
            <person name="Ward D."/>
            <person name="Feldgarden M."/>
            <person name="Gevers D."/>
            <person name="Courvalin P."/>
            <person name="Lambert T."/>
            <person name="Walker B."/>
            <person name="Young S.K."/>
            <person name="Zeng Q."/>
            <person name="Gargeya S."/>
            <person name="Fitzgerald M."/>
            <person name="Haas B."/>
            <person name="Abouelleil A."/>
            <person name="Alvarado L."/>
            <person name="Arachchi H.M."/>
            <person name="Berlin A.M."/>
            <person name="Chapman S.B."/>
            <person name="Dewar J."/>
            <person name="Goldberg J."/>
            <person name="Griggs A."/>
            <person name="Gujja S."/>
            <person name="Hansen M."/>
            <person name="Howarth C."/>
            <person name="Imamovic A."/>
            <person name="Larimer J."/>
            <person name="McCowan C."/>
            <person name="Murphy C."/>
            <person name="Neiman D."/>
            <person name="Pearson M."/>
            <person name="Priest M."/>
            <person name="Roberts A."/>
            <person name="Saif S."/>
            <person name="Shea T."/>
            <person name="Sisk P."/>
            <person name="Sykes S."/>
            <person name="Wortman J."/>
            <person name="Nusbaum C."/>
            <person name="Birren B."/>
        </authorList>
    </citation>
    <scope>NUCLEOTIDE SEQUENCE [LARGE SCALE GENOMIC DNA]</scope>
    <source>
        <strain evidence="3">90A6</strain>
    </source>
</reference>
<dbReference type="PANTHER" id="PTHR45615:SF80">
    <property type="entry name" value="GRIP DOMAIN-CONTAINING PROTEIN"/>
    <property type="match status" value="1"/>
</dbReference>
<keyword evidence="1" id="KW-0175">Coiled coil</keyword>
<feature type="transmembrane region" description="Helical" evidence="2">
    <location>
        <begin position="898"/>
        <end position="919"/>
    </location>
</feature>
<dbReference type="PATRIC" id="fig|999406.3.peg.2532"/>
<keyword evidence="2" id="KW-0472">Membrane</keyword>
<feature type="coiled-coil region" evidence="1">
    <location>
        <begin position="47"/>
        <end position="143"/>
    </location>
</feature>
<feature type="coiled-coil region" evidence="1">
    <location>
        <begin position="245"/>
        <end position="374"/>
    </location>
</feature>
<evidence type="ECO:0000313" key="4">
    <source>
        <dbReference type="Proteomes" id="UP000013180"/>
    </source>
</evidence>
<dbReference type="AlphaFoldDB" id="R0BKB1"/>
<feature type="transmembrane region" description="Helical" evidence="2">
    <location>
        <begin position="842"/>
        <end position="860"/>
    </location>
</feature>
<dbReference type="Proteomes" id="UP000013180">
    <property type="component" value="Unassembled WGS sequence"/>
</dbReference>
<protein>
    <submittedName>
        <fullName evidence="3">Uncharacterized protein</fullName>
    </submittedName>
</protein>
<evidence type="ECO:0000313" key="3">
    <source>
        <dbReference type="EMBL" id="ENZ64790.1"/>
    </source>
</evidence>
<dbReference type="PANTHER" id="PTHR45615">
    <property type="entry name" value="MYOSIN HEAVY CHAIN, NON-MUSCLE"/>
    <property type="match status" value="1"/>
</dbReference>
<keyword evidence="2" id="KW-0812">Transmembrane</keyword>
<feature type="transmembrane region" description="Helical" evidence="2">
    <location>
        <begin position="958"/>
        <end position="978"/>
    </location>
</feature>
<keyword evidence="2" id="KW-1133">Transmembrane helix</keyword>
<organism evidence="3 4">
    <name type="scientific">[Clostridium] clostridioforme 90A6</name>
    <dbReference type="NCBI Taxonomy" id="999406"/>
    <lineage>
        <taxon>Bacteria</taxon>
        <taxon>Bacillati</taxon>
        <taxon>Bacillota</taxon>
        <taxon>Clostridia</taxon>
        <taxon>Lachnospirales</taxon>
        <taxon>Lachnospiraceae</taxon>
        <taxon>Enterocloster</taxon>
    </lineage>
</organism>